<dbReference type="InterPro" id="IPR002018">
    <property type="entry name" value="CarbesteraseB"/>
</dbReference>
<dbReference type="Proteomes" id="UP000175971">
    <property type="component" value="Unassembled WGS sequence"/>
</dbReference>
<dbReference type="Pfam" id="PF00135">
    <property type="entry name" value="COesterase"/>
    <property type="match status" value="1"/>
</dbReference>
<dbReference type="AlphaFoldDB" id="A0A1E7LSJ9"/>
<sequence length="72" mass="7068">MAGQSAGATSVACLMVADRARGSLHRAILHSAVNACAPVGHAARTTAEVAAAGGVPAARAGLLAALIHRHHP</sequence>
<comment type="caution">
    <text evidence="2">The sequence shown here is derived from an EMBL/GenBank/DDBJ whole genome shotgun (WGS) entry which is preliminary data.</text>
</comment>
<feature type="domain" description="Carboxylesterase type B" evidence="1">
    <location>
        <begin position="2"/>
        <end position="56"/>
    </location>
</feature>
<gene>
    <name evidence="2" type="ORF">AN221_19950</name>
</gene>
<dbReference type="SUPFAM" id="SSF53474">
    <property type="entry name" value="alpha/beta-Hydrolases"/>
    <property type="match status" value="1"/>
</dbReference>
<organism evidence="2 3">
    <name type="scientific">Streptomyces nanshensis</name>
    <dbReference type="NCBI Taxonomy" id="518642"/>
    <lineage>
        <taxon>Bacteria</taxon>
        <taxon>Bacillati</taxon>
        <taxon>Actinomycetota</taxon>
        <taxon>Actinomycetes</taxon>
        <taxon>Kitasatosporales</taxon>
        <taxon>Streptomycetaceae</taxon>
        <taxon>Streptomyces</taxon>
    </lineage>
</organism>
<evidence type="ECO:0000313" key="2">
    <source>
        <dbReference type="EMBL" id="OEV19179.1"/>
    </source>
</evidence>
<name>A0A1E7LSJ9_9ACTN</name>
<keyword evidence="3" id="KW-1185">Reference proteome</keyword>
<dbReference type="Gene3D" id="3.40.50.1820">
    <property type="entry name" value="alpha/beta hydrolase"/>
    <property type="match status" value="1"/>
</dbReference>
<evidence type="ECO:0000259" key="1">
    <source>
        <dbReference type="Pfam" id="PF00135"/>
    </source>
</evidence>
<reference evidence="2 3" key="1">
    <citation type="journal article" date="2016" name="Front. Microbiol.">
        <title>Comparative Genomics Analysis of Streptomyces Species Reveals Their Adaptation to the Marine Environment and Their Diversity at the Genomic Level.</title>
        <authorList>
            <person name="Tian X."/>
            <person name="Zhang Z."/>
            <person name="Yang T."/>
            <person name="Chen M."/>
            <person name="Li J."/>
            <person name="Chen F."/>
            <person name="Yang J."/>
            <person name="Li W."/>
            <person name="Zhang B."/>
            <person name="Zhang Z."/>
            <person name="Wu J."/>
            <person name="Zhang C."/>
            <person name="Long L."/>
            <person name="Xiao J."/>
        </authorList>
    </citation>
    <scope>NUCLEOTIDE SEQUENCE [LARGE SCALE GENOMIC DNA]</scope>
    <source>
        <strain evidence="2 3">SCSIO M10372</strain>
    </source>
</reference>
<dbReference type="InterPro" id="IPR029058">
    <property type="entry name" value="AB_hydrolase_fold"/>
</dbReference>
<evidence type="ECO:0000313" key="3">
    <source>
        <dbReference type="Proteomes" id="UP000175971"/>
    </source>
</evidence>
<protein>
    <recommendedName>
        <fullName evidence="1">Carboxylesterase type B domain-containing protein</fullName>
    </recommendedName>
</protein>
<accession>A0A1E7LSJ9</accession>
<proteinExistence type="predicted"/>
<dbReference type="EMBL" id="LJGZ01000088">
    <property type="protein sequence ID" value="OEV19179.1"/>
    <property type="molecule type" value="Genomic_DNA"/>
</dbReference>